<dbReference type="PROSITE" id="PS50895">
    <property type="entry name" value="SURF1"/>
    <property type="match status" value="1"/>
</dbReference>
<protein>
    <recommendedName>
        <fullName evidence="6">SURF1-like protein</fullName>
    </recommendedName>
</protein>
<keyword evidence="5 6" id="KW-0472">Membrane</keyword>
<evidence type="ECO:0000256" key="4">
    <source>
        <dbReference type="ARBA" id="ARBA00022989"/>
    </source>
</evidence>
<dbReference type="EMBL" id="BAAAES010000008">
    <property type="protein sequence ID" value="GAA0669594.1"/>
    <property type="molecule type" value="Genomic_DNA"/>
</dbReference>
<evidence type="ECO:0000256" key="6">
    <source>
        <dbReference type="RuleBase" id="RU363076"/>
    </source>
</evidence>
<feature type="transmembrane region" description="Helical" evidence="6">
    <location>
        <begin position="200"/>
        <end position="218"/>
    </location>
</feature>
<evidence type="ECO:0000256" key="5">
    <source>
        <dbReference type="ARBA" id="ARBA00023136"/>
    </source>
</evidence>
<keyword evidence="8" id="KW-1185">Reference proteome</keyword>
<evidence type="ECO:0000256" key="3">
    <source>
        <dbReference type="ARBA" id="ARBA00022692"/>
    </source>
</evidence>
<comment type="caution">
    <text evidence="6">Lacks conserved residue(s) required for the propagation of feature annotation.</text>
</comment>
<organism evidence="7 8">
    <name type="scientific">Sphingomonas insulae</name>
    <dbReference type="NCBI Taxonomy" id="424800"/>
    <lineage>
        <taxon>Bacteria</taxon>
        <taxon>Pseudomonadati</taxon>
        <taxon>Pseudomonadota</taxon>
        <taxon>Alphaproteobacteria</taxon>
        <taxon>Sphingomonadales</taxon>
        <taxon>Sphingomonadaceae</taxon>
        <taxon>Sphingomonas</taxon>
    </lineage>
</organism>
<gene>
    <name evidence="7" type="ORF">GCM10009102_20090</name>
</gene>
<dbReference type="PANTHER" id="PTHR23427:SF2">
    <property type="entry name" value="SURFEIT LOCUS PROTEIN 1"/>
    <property type="match status" value="1"/>
</dbReference>
<evidence type="ECO:0000256" key="2">
    <source>
        <dbReference type="ARBA" id="ARBA00007165"/>
    </source>
</evidence>
<name>A0ABN1HWF2_9SPHN</name>
<keyword evidence="6" id="KW-1003">Cell membrane</keyword>
<keyword evidence="4 6" id="KW-1133">Transmembrane helix</keyword>
<sequence>MRRRAIVTGLLVATIVLLAALGVWQLQRRTWKLALIAQTERQLHQPPIAPPGPARWQTISAGAAYTPIIATGRYRTGADTYVQAVTELGGGFWVMTPFNTANGITVLVNRGFVPGDHRGGVAPSPASRTVRGLLRLSEPGGGFLRYNDPAAARWYSRDVAAIAAAKHVGPVAPYFIDASEPRTGWPRGGLTVVRFHNSHLIYALTWFGLALLVAIMTWRARR</sequence>
<evidence type="ECO:0000313" key="7">
    <source>
        <dbReference type="EMBL" id="GAA0669594.1"/>
    </source>
</evidence>
<dbReference type="InterPro" id="IPR002994">
    <property type="entry name" value="Surf1/Shy1"/>
</dbReference>
<dbReference type="PANTHER" id="PTHR23427">
    <property type="entry name" value="SURFEIT LOCUS PROTEIN"/>
    <property type="match status" value="1"/>
</dbReference>
<proteinExistence type="inferred from homology"/>
<evidence type="ECO:0000313" key="8">
    <source>
        <dbReference type="Proteomes" id="UP001500238"/>
    </source>
</evidence>
<dbReference type="CDD" id="cd06662">
    <property type="entry name" value="SURF1"/>
    <property type="match status" value="1"/>
</dbReference>
<reference evidence="7 8" key="1">
    <citation type="journal article" date="2019" name="Int. J. Syst. Evol. Microbiol.">
        <title>The Global Catalogue of Microorganisms (GCM) 10K type strain sequencing project: providing services to taxonomists for standard genome sequencing and annotation.</title>
        <authorList>
            <consortium name="The Broad Institute Genomics Platform"/>
            <consortium name="The Broad Institute Genome Sequencing Center for Infectious Disease"/>
            <person name="Wu L."/>
            <person name="Ma J."/>
        </authorList>
    </citation>
    <scope>NUCLEOTIDE SEQUENCE [LARGE SCALE GENOMIC DNA]</scope>
    <source>
        <strain evidence="7 8">JCM 14603</strain>
    </source>
</reference>
<keyword evidence="3 6" id="KW-0812">Transmembrane</keyword>
<dbReference type="Proteomes" id="UP001500238">
    <property type="component" value="Unassembled WGS sequence"/>
</dbReference>
<accession>A0ABN1HWF2</accession>
<comment type="similarity">
    <text evidence="2 6">Belongs to the SURF1 family.</text>
</comment>
<comment type="caution">
    <text evidence="7">The sequence shown here is derived from an EMBL/GenBank/DDBJ whole genome shotgun (WGS) entry which is preliminary data.</text>
</comment>
<evidence type="ECO:0000256" key="1">
    <source>
        <dbReference type="ARBA" id="ARBA00004370"/>
    </source>
</evidence>
<dbReference type="InterPro" id="IPR045214">
    <property type="entry name" value="Surf1/Surf4"/>
</dbReference>
<dbReference type="Pfam" id="PF02104">
    <property type="entry name" value="SURF1"/>
    <property type="match status" value="1"/>
</dbReference>
<comment type="subcellular location">
    <subcellularLocation>
        <location evidence="6">Cell membrane</location>
        <topology evidence="6">Multi-pass membrane protein</topology>
    </subcellularLocation>
    <subcellularLocation>
        <location evidence="1">Membrane</location>
    </subcellularLocation>
</comment>